<accession>A0A382DIY9</accession>
<dbReference type="InterPro" id="IPR002591">
    <property type="entry name" value="Phosphodiest/P_Trfase"/>
</dbReference>
<dbReference type="InterPro" id="IPR017850">
    <property type="entry name" value="Alkaline_phosphatase_core_sf"/>
</dbReference>
<gene>
    <name evidence="1" type="ORF">METZ01_LOCUS190993</name>
</gene>
<protein>
    <recommendedName>
        <fullName evidence="2">Alkaline phosphatase family protein</fullName>
    </recommendedName>
</protein>
<proteinExistence type="predicted"/>
<dbReference type="AlphaFoldDB" id="A0A382DIY9"/>
<dbReference type="Pfam" id="PF01663">
    <property type="entry name" value="Phosphodiest"/>
    <property type="match status" value="1"/>
</dbReference>
<feature type="non-terminal residue" evidence="1">
    <location>
        <position position="1"/>
    </location>
</feature>
<sequence length="77" mass="8288">VKRTAVLNVVGLTQRHIGPDTPAITQFLSLGQASLIDPAFPAVTCTAQSNYLTGQRPSDHGIVGNGWYNYELAEVTF</sequence>
<evidence type="ECO:0008006" key="2">
    <source>
        <dbReference type="Google" id="ProtNLM"/>
    </source>
</evidence>
<name>A0A382DIY9_9ZZZZ</name>
<organism evidence="1">
    <name type="scientific">marine metagenome</name>
    <dbReference type="NCBI Taxonomy" id="408172"/>
    <lineage>
        <taxon>unclassified sequences</taxon>
        <taxon>metagenomes</taxon>
        <taxon>ecological metagenomes</taxon>
    </lineage>
</organism>
<feature type="non-terminal residue" evidence="1">
    <location>
        <position position="77"/>
    </location>
</feature>
<dbReference type="EMBL" id="UINC01039527">
    <property type="protein sequence ID" value="SVB38139.1"/>
    <property type="molecule type" value="Genomic_DNA"/>
</dbReference>
<evidence type="ECO:0000313" key="1">
    <source>
        <dbReference type="EMBL" id="SVB38139.1"/>
    </source>
</evidence>
<dbReference type="SUPFAM" id="SSF53649">
    <property type="entry name" value="Alkaline phosphatase-like"/>
    <property type="match status" value="1"/>
</dbReference>
<dbReference type="Gene3D" id="3.40.720.10">
    <property type="entry name" value="Alkaline Phosphatase, subunit A"/>
    <property type="match status" value="1"/>
</dbReference>
<reference evidence="1" key="1">
    <citation type="submission" date="2018-05" db="EMBL/GenBank/DDBJ databases">
        <authorList>
            <person name="Lanie J.A."/>
            <person name="Ng W.-L."/>
            <person name="Kazmierczak K.M."/>
            <person name="Andrzejewski T.M."/>
            <person name="Davidsen T.M."/>
            <person name="Wayne K.J."/>
            <person name="Tettelin H."/>
            <person name="Glass J.I."/>
            <person name="Rusch D."/>
            <person name="Podicherti R."/>
            <person name="Tsui H.-C.T."/>
            <person name="Winkler M.E."/>
        </authorList>
    </citation>
    <scope>NUCLEOTIDE SEQUENCE</scope>
</reference>